<sequence>MPTILADSFTAALAKLANDEQKQAKLTAFDLQTDPQRPGLSMHRIEVSKDPNF</sequence>
<comment type="caution">
    <text evidence="2">The sequence shown here is derived from an EMBL/GenBank/DDBJ whole genome shotgun (WGS) entry which is preliminary data.</text>
</comment>
<organism evidence="2 3">
    <name type="scientific">Martelella radicis</name>
    <dbReference type="NCBI Taxonomy" id="1397476"/>
    <lineage>
        <taxon>Bacteria</taxon>
        <taxon>Pseudomonadati</taxon>
        <taxon>Pseudomonadota</taxon>
        <taxon>Alphaproteobacteria</taxon>
        <taxon>Hyphomicrobiales</taxon>
        <taxon>Aurantimonadaceae</taxon>
        <taxon>Martelella</taxon>
    </lineage>
</organism>
<gene>
    <name evidence="2" type="ORF">GGR30_004599</name>
</gene>
<proteinExistence type="predicted"/>
<reference evidence="2 3" key="1">
    <citation type="submission" date="2020-08" db="EMBL/GenBank/DDBJ databases">
        <title>Genomic Encyclopedia of Type Strains, Phase IV (KMG-IV): sequencing the most valuable type-strain genomes for metagenomic binning, comparative biology and taxonomic classification.</title>
        <authorList>
            <person name="Goeker M."/>
        </authorList>
    </citation>
    <scope>NUCLEOTIDE SEQUENCE [LARGE SCALE GENOMIC DNA]</scope>
    <source>
        <strain evidence="2 3">DSM 28101</strain>
    </source>
</reference>
<dbReference type="RefSeq" id="WP_183491502.1">
    <property type="nucleotide sequence ID" value="NZ_JACIDZ010000029.1"/>
</dbReference>
<evidence type="ECO:0000313" key="2">
    <source>
        <dbReference type="EMBL" id="MBB4124639.1"/>
    </source>
</evidence>
<dbReference type="Proteomes" id="UP000530571">
    <property type="component" value="Unassembled WGS sequence"/>
</dbReference>
<evidence type="ECO:0000256" key="1">
    <source>
        <dbReference type="SAM" id="MobiDB-lite"/>
    </source>
</evidence>
<dbReference type="AlphaFoldDB" id="A0A7W6KR87"/>
<protein>
    <submittedName>
        <fullName evidence="2">Uncharacterized protein</fullName>
    </submittedName>
</protein>
<accession>A0A7W6KR87</accession>
<evidence type="ECO:0000313" key="3">
    <source>
        <dbReference type="Proteomes" id="UP000530571"/>
    </source>
</evidence>
<dbReference type="EMBL" id="JACIDZ010000029">
    <property type="protein sequence ID" value="MBB4124639.1"/>
    <property type="molecule type" value="Genomic_DNA"/>
</dbReference>
<feature type="region of interest" description="Disordered" evidence="1">
    <location>
        <begin position="33"/>
        <end position="53"/>
    </location>
</feature>
<feature type="compositionally biased region" description="Basic and acidic residues" evidence="1">
    <location>
        <begin position="43"/>
        <end position="53"/>
    </location>
</feature>
<name>A0A7W6KR87_9HYPH</name>
<keyword evidence="3" id="KW-1185">Reference proteome</keyword>